<sequence>KKKHWICKKKNLKKQNSSSRTGEMKKHAGAEKKRVKRSLGSASSTARDSGSDPPARKQGVKKDVFQLFAEKVRDNKGLESRWAVMEEARVEYFRGKDFVSFLKNHPECKEILEEDKDLDAEDIANVLLGKNLLVRCDRVTKTLRPGKKKLSTWPAHLEIFREDQAFSETDAFFAWTFEKRHPLWQTLLSFFWPVLTLAICLFPVYPHRCKLIVLYSCAGILLMILSLLFVRAVAFGAMWILLGKRVWFFPNILAEEATLKELFRFWPKKDEEEPPKWTSRLFYTVVAVVVVMLLRRHAPDEAARARYQRRMSNIIDDVLEWSPKLALSGLMENQPPVNITEAANNSSDAAAGPDHTDDADLDETQDEEEAEDLANSDIKT</sequence>
<reference evidence="3 4" key="1">
    <citation type="submission" date="2021-07" db="EMBL/GenBank/DDBJ databases">
        <authorList>
            <consortium name="Genoscope - CEA"/>
            <person name="William W."/>
        </authorList>
    </citation>
    <scope>NUCLEOTIDE SEQUENCE [LARGE SCALE GENOMIC DNA]</scope>
</reference>
<dbReference type="EMBL" id="LS974621">
    <property type="protein sequence ID" value="CAG7876861.1"/>
    <property type="molecule type" value="Genomic_DNA"/>
</dbReference>
<keyword evidence="2" id="KW-0812">Transmembrane</keyword>
<dbReference type="PANTHER" id="PTHR12443:SF12">
    <property type="entry name" value="TRANSLOCATION PROTEIN SEC62"/>
    <property type="match status" value="1"/>
</dbReference>
<dbReference type="Proteomes" id="UP000694005">
    <property type="component" value="Chromosome A05"/>
</dbReference>
<feature type="region of interest" description="Disordered" evidence="1">
    <location>
        <begin position="1"/>
        <end position="59"/>
    </location>
</feature>
<feature type="transmembrane region" description="Helical" evidence="2">
    <location>
        <begin position="183"/>
        <end position="205"/>
    </location>
</feature>
<dbReference type="PANTHER" id="PTHR12443">
    <property type="entry name" value="TRANSLOCATION PROTEIN SEC62"/>
    <property type="match status" value="1"/>
</dbReference>
<dbReference type="Pfam" id="PF03839">
    <property type="entry name" value="Sec62"/>
    <property type="match status" value="1"/>
</dbReference>
<accession>A0A8D9DJH9</accession>
<dbReference type="Gramene" id="A05p33820.2_BraZ1">
    <property type="protein sequence ID" value="A05p33820.2_BraZ1.CDS"/>
    <property type="gene ID" value="A05g33820.2_BraZ1"/>
</dbReference>
<feature type="transmembrane region" description="Helical" evidence="2">
    <location>
        <begin position="212"/>
        <end position="241"/>
    </location>
</feature>
<dbReference type="InterPro" id="IPR004728">
    <property type="entry name" value="Sec62"/>
</dbReference>
<evidence type="ECO:0000256" key="1">
    <source>
        <dbReference type="SAM" id="MobiDB-lite"/>
    </source>
</evidence>
<gene>
    <name evidence="3" type="ORF">BRAPAZ1V2_A05P33820.2</name>
</gene>
<dbReference type="GO" id="GO:0005789">
    <property type="term" value="C:endoplasmic reticulum membrane"/>
    <property type="evidence" value="ECO:0007669"/>
    <property type="project" value="InterPro"/>
</dbReference>
<dbReference type="AlphaFoldDB" id="A0A8D9DJH9"/>
<feature type="region of interest" description="Disordered" evidence="1">
    <location>
        <begin position="338"/>
        <end position="380"/>
    </location>
</feature>
<feature type="compositionally biased region" description="Acidic residues" evidence="1">
    <location>
        <begin position="357"/>
        <end position="374"/>
    </location>
</feature>
<feature type="compositionally biased region" description="Basic and acidic residues" evidence="1">
    <location>
        <begin position="22"/>
        <end position="32"/>
    </location>
</feature>
<keyword evidence="2" id="KW-0472">Membrane</keyword>
<keyword evidence="2" id="KW-1133">Transmembrane helix</keyword>
<organism evidence="3 4">
    <name type="scientific">Brassica campestris</name>
    <name type="common">Field mustard</name>
    <dbReference type="NCBI Taxonomy" id="3711"/>
    <lineage>
        <taxon>Eukaryota</taxon>
        <taxon>Viridiplantae</taxon>
        <taxon>Streptophyta</taxon>
        <taxon>Embryophyta</taxon>
        <taxon>Tracheophyta</taxon>
        <taxon>Spermatophyta</taxon>
        <taxon>Magnoliopsida</taxon>
        <taxon>eudicotyledons</taxon>
        <taxon>Gunneridae</taxon>
        <taxon>Pentapetalae</taxon>
        <taxon>rosids</taxon>
        <taxon>malvids</taxon>
        <taxon>Brassicales</taxon>
        <taxon>Brassicaceae</taxon>
        <taxon>Brassiceae</taxon>
        <taxon>Brassica</taxon>
    </lineage>
</organism>
<protein>
    <recommendedName>
        <fullName evidence="5">Translocation protein SEC62</fullName>
    </recommendedName>
</protein>
<feature type="compositionally biased region" description="Polar residues" evidence="1">
    <location>
        <begin position="338"/>
        <end position="348"/>
    </location>
</feature>
<evidence type="ECO:0000313" key="3">
    <source>
        <dbReference type="EMBL" id="CAG7876861.1"/>
    </source>
</evidence>
<feature type="transmembrane region" description="Helical" evidence="2">
    <location>
        <begin position="277"/>
        <end position="294"/>
    </location>
</feature>
<feature type="non-terminal residue" evidence="3">
    <location>
        <position position="1"/>
    </location>
</feature>
<feature type="compositionally biased region" description="Basic residues" evidence="1">
    <location>
        <begin position="1"/>
        <end position="13"/>
    </location>
</feature>
<evidence type="ECO:0000313" key="4">
    <source>
        <dbReference type="Proteomes" id="UP000694005"/>
    </source>
</evidence>
<evidence type="ECO:0000256" key="2">
    <source>
        <dbReference type="SAM" id="Phobius"/>
    </source>
</evidence>
<proteinExistence type="predicted"/>
<name>A0A8D9DJH9_BRACM</name>
<dbReference type="GO" id="GO:0015031">
    <property type="term" value="P:protein transport"/>
    <property type="evidence" value="ECO:0007669"/>
    <property type="project" value="InterPro"/>
</dbReference>
<evidence type="ECO:0008006" key="5">
    <source>
        <dbReference type="Google" id="ProtNLM"/>
    </source>
</evidence>